<organism evidence="4 5">
    <name type="scientific">Kutzneria buriramensis</name>
    <dbReference type="NCBI Taxonomy" id="1045776"/>
    <lineage>
        <taxon>Bacteria</taxon>
        <taxon>Bacillati</taxon>
        <taxon>Actinomycetota</taxon>
        <taxon>Actinomycetes</taxon>
        <taxon>Pseudonocardiales</taxon>
        <taxon>Pseudonocardiaceae</taxon>
        <taxon>Kutzneria</taxon>
    </lineage>
</organism>
<accession>A0A3E0GUP4</accession>
<evidence type="ECO:0000256" key="2">
    <source>
        <dbReference type="SAM" id="Phobius"/>
    </source>
</evidence>
<dbReference type="SUPFAM" id="SSF56112">
    <property type="entry name" value="Protein kinase-like (PK-like)"/>
    <property type="match status" value="1"/>
</dbReference>
<dbReference type="InterPro" id="IPR004147">
    <property type="entry name" value="ABC1_dom"/>
</dbReference>
<gene>
    <name evidence="4" type="ORF">BCF44_12726</name>
</gene>
<dbReference type="Pfam" id="PF03109">
    <property type="entry name" value="ABC1"/>
    <property type="match status" value="1"/>
</dbReference>
<keyword evidence="2" id="KW-0472">Membrane</keyword>
<dbReference type="CDD" id="cd05121">
    <property type="entry name" value="ABC1_ADCK3-like"/>
    <property type="match status" value="1"/>
</dbReference>
<sequence>MVAAEHIVRDRSSLALGPFAVACTIMGNVANFVLLAVFTVVTGLLFAGMMSRLLGLNFGLWRRLAAGLIAVALFDPILNGMRTTILAAGGGAQLFLTVLGLAAAVLGAMICLVLAEVLVPTGSVPHPVDLVRGLRGQAARARRYSRITRIAVRHGLGPYLTGRRRADLTLPNGRSRLAASLATALDEAGVTFVKLGQILSTRRDLLPPEFVDELSRLRDRVAPVPWPEVERVLAQELGGPVTEVFAEFSPQPLAAASVAQVHAATLKSGERVVVKVQRPGIGSVVERDLDIVARLAATLHARTRWGRTIGVRDLAAGFADAMREELDFRVETANMVAVAAGSRTDVHYPKPYESLSGKRVLVMERLDGVALSAAGPETPDREGLARTLLDTMLRQVMLDGVFHADPHPGNVLLLAGGGLGMIDFGSVGRLDGALREALQRLLLAMDKADVLGMADALLEVVRRPDEIDQVQLERAIGQFLARHLSAGAPAGVRMFADLFKIVADFGLSVPPEVAAVFRALATLEGGLTQLSPGFDLVAEARGVAAGYVQQGMDPEALRQTAMDELVTLVPMLRRLPRRVERIAGALENGRLGLNIRLWADRRDRQYVTELLHQVLLTVLGATAGVMAVILLAADSAAPQITLLQLCGYSLLIISAVLVLRVLALIFRRDR</sequence>
<keyword evidence="5" id="KW-1185">Reference proteome</keyword>
<dbReference type="PANTHER" id="PTHR10566">
    <property type="entry name" value="CHAPERONE-ACTIVITY OF BC1 COMPLEX CABC1 -RELATED"/>
    <property type="match status" value="1"/>
</dbReference>
<keyword evidence="4" id="KW-0830">Ubiquinone</keyword>
<dbReference type="InterPro" id="IPR050154">
    <property type="entry name" value="UbiB_kinase"/>
</dbReference>
<protein>
    <submittedName>
        <fullName evidence="4">Ubiquinone biosynthesis protein</fullName>
    </submittedName>
</protein>
<feature type="transmembrane region" description="Helical" evidence="2">
    <location>
        <begin position="94"/>
        <end position="115"/>
    </location>
</feature>
<keyword evidence="2" id="KW-1133">Transmembrane helix</keyword>
<evidence type="ECO:0000313" key="5">
    <source>
        <dbReference type="Proteomes" id="UP000256269"/>
    </source>
</evidence>
<evidence type="ECO:0000313" key="4">
    <source>
        <dbReference type="EMBL" id="REH28446.1"/>
    </source>
</evidence>
<reference evidence="4 5" key="1">
    <citation type="submission" date="2018-08" db="EMBL/GenBank/DDBJ databases">
        <title>Genomic Encyclopedia of Archaeal and Bacterial Type Strains, Phase II (KMG-II): from individual species to whole genera.</title>
        <authorList>
            <person name="Goeker M."/>
        </authorList>
    </citation>
    <scope>NUCLEOTIDE SEQUENCE [LARGE SCALE GENOMIC DNA]</scope>
    <source>
        <strain evidence="4 5">DSM 45791</strain>
    </source>
</reference>
<feature type="transmembrane region" description="Helical" evidence="2">
    <location>
        <begin position="19"/>
        <end position="46"/>
    </location>
</feature>
<dbReference type="InterPro" id="IPR011009">
    <property type="entry name" value="Kinase-like_dom_sf"/>
</dbReference>
<dbReference type="EMBL" id="QUNO01000027">
    <property type="protein sequence ID" value="REH28446.1"/>
    <property type="molecule type" value="Genomic_DNA"/>
</dbReference>
<name>A0A3E0GUP4_9PSEU</name>
<feature type="domain" description="ABC1 atypical kinase-like" evidence="3">
    <location>
        <begin position="216"/>
        <end position="454"/>
    </location>
</feature>
<dbReference type="PANTHER" id="PTHR10566:SF113">
    <property type="entry name" value="PROTEIN ACTIVITY OF BC1 COMPLEX KINASE 7, CHLOROPLASTIC"/>
    <property type="match status" value="1"/>
</dbReference>
<evidence type="ECO:0000259" key="3">
    <source>
        <dbReference type="Pfam" id="PF03109"/>
    </source>
</evidence>
<dbReference type="AlphaFoldDB" id="A0A3E0GUP4"/>
<evidence type="ECO:0000256" key="1">
    <source>
        <dbReference type="ARBA" id="ARBA00009670"/>
    </source>
</evidence>
<proteinExistence type="inferred from homology"/>
<dbReference type="Proteomes" id="UP000256269">
    <property type="component" value="Unassembled WGS sequence"/>
</dbReference>
<comment type="caution">
    <text evidence="4">The sequence shown here is derived from an EMBL/GenBank/DDBJ whole genome shotgun (WGS) entry which is preliminary data.</text>
</comment>
<feature type="transmembrane region" description="Helical" evidence="2">
    <location>
        <begin position="53"/>
        <end position="74"/>
    </location>
</feature>
<feature type="transmembrane region" description="Helical" evidence="2">
    <location>
        <begin position="610"/>
        <end position="633"/>
    </location>
</feature>
<feature type="transmembrane region" description="Helical" evidence="2">
    <location>
        <begin position="645"/>
        <end position="666"/>
    </location>
</feature>
<keyword evidence="2" id="KW-0812">Transmembrane</keyword>
<comment type="similarity">
    <text evidence="1">Belongs to the protein kinase superfamily. ADCK protein kinase family.</text>
</comment>